<dbReference type="AlphaFoldDB" id="A0A4Z2JG30"/>
<gene>
    <name evidence="2" type="primary">TRY2_0</name>
    <name evidence="2" type="ORF">EYF80_000494</name>
</gene>
<proteinExistence type="predicted"/>
<dbReference type="Pfam" id="PF00089">
    <property type="entry name" value="Trypsin"/>
    <property type="match status" value="1"/>
</dbReference>
<evidence type="ECO:0000313" key="3">
    <source>
        <dbReference type="Proteomes" id="UP000314294"/>
    </source>
</evidence>
<dbReference type="SUPFAM" id="SSF50494">
    <property type="entry name" value="Trypsin-like serine proteases"/>
    <property type="match status" value="1"/>
</dbReference>
<feature type="domain" description="Peptidase S1" evidence="1">
    <location>
        <begin position="2"/>
        <end position="55"/>
    </location>
</feature>
<accession>A0A4Z2JG30</accession>
<dbReference type="GO" id="GO:0004252">
    <property type="term" value="F:serine-type endopeptidase activity"/>
    <property type="evidence" value="ECO:0007669"/>
    <property type="project" value="InterPro"/>
</dbReference>
<dbReference type="OrthoDB" id="546450at2759"/>
<evidence type="ECO:0000259" key="1">
    <source>
        <dbReference type="Pfam" id="PF00089"/>
    </source>
</evidence>
<keyword evidence="3" id="KW-1185">Reference proteome</keyword>
<dbReference type="EMBL" id="SRLO01000002">
    <property type="protein sequence ID" value="TNN89206.1"/>
    <property type="molecule type" value="Genomic_DNA"/>
</dbReference>
<dbReference type="InterPro" id="IPR001254">
    <property type="entry name" value="Trypsin_dom"/>
</dbReference>
<dbReference type="InterPro" id="IPR043504">
    <property type="entry name" value="Peptidase_S1_PA_chymotrypsin"/>
</dbReference>
<dbReference type="Proteomes" id="UP000314294">
    <property type="component" value="Unassembled WGS sequence"/>
</dbReference>
<organism evidence="2 3">
    <name type="scientific">Liparis tanakae</name>
    <name type="common">Tanaka's snailfish</name>
    <dbReference type="NCBI Taxonomy" id="230148"/>
    <lineage>
        <taxon>Eukaryota</taxon>
        <taxon>Metazoa</taxon>
        <taxon>Chordata</taxon>
        <taxon>Craniata</taxon>
        <taxon>Vertebrata</taxon>
        <taxon>Euteleostomi</taxon>
        <taxon>Actinopterygii</taxon>
        <taxon>Neopterygii</taxon>
        <taxon>Teleostei</taxon>
        <taxon>Neoteleostei</taxon>
        <taxon>Acanthomorphata</taxon>
        <taxon>Eupercaria</taxon>
        <taxon>Perciformes</taxon>
        <taxon>Cottioidei</taxon>
        <taxon>Cottales</taxon>
        <taxon>Liparidae</taxon>
        <taxon>Liparis</taxon>
    </lineage>
</organism>
<dbReference type="InterPro" id="IPR009003">
    <property type="entry name" value="Peptidase_S1_PA"/>
</dbReference>
<protein>
    <submittedName>
        <fullName evidence="2">Trypsin-2</fullName>
    </submittedName>
</protein>
<comment type="caution">
    <text evidence="2">The sequence shown here is derived from an EMBL/GenBank/DDBJ whole genome shotgun (WGS) entry which is preliminary data.</text>
</comment>
<dbReference type="GO" id="GO:0006508">
    <property type="term" value="P:proteolysis"/>
    <property type="evidence" value="ECO:0007669"/>
    <property type="project" value="InterPro"/>
</dbReference>
<reference evidence="2 3" key="1">
    <citation type="submission" date="2019-03" db="EMBL/GenBank/DDBJ databases">
        <title>First draft genome of Liparis tanakae, snailfish: a comprehensive survey of snailfish specific genes.</title>
        <authorList>
            <person name="Kim W."/>
            <person name="Song I."/>
            <person name="Jeong J.-H."/>
            <person name="Kim D."/>
            <person name="Kim S."/>
            <person name="Ryu S."/>
            <person name="Song J.Y."/>
            <person name="Lee S.K."/>
        </authorList>
    </citation>
    <scope>NUCLEOTIDE SEQUENCE [LARGE SCALE GENOMIC DNA]</scope>
    <source>
        <tissue evidence="2">Muscle</tissue>
    </source>
</reference>
<name>A0A4Z2JG30_9TELE</name>
<dbReference type="Gene3D" id="2.40.10.10">
    <property type="entry name" value="Trypsin-like serine proteases"/>
    <property type="match status" value="1"/>
</dbReference>
<evidence type="ECO:0000313" key="2">
    <source>
        <dbReference type="EMBL" id="TNN89206.1"/>
    </source>
</evidence>
<sequence>MITDAMFCAGYLEGGKDSCQGDSGGQLIQASKFSAGQALGRATGFTYWVRVTGCASFISMMSWSKVW</sequence>